<dbReference type="EC" id="3.2.1.14" evidence="2"/>
<evidence type="ECO:0000259" key="7">
    <source>
        <dbReference type="PROSITE" id="PS50941"/>
    </source>
</evidence>
<proteinExistence type="inferred from homology"/>
<dbReference type="Gene3D" id="3.20.20.80">
    <property type="entry name" value="Glycosidases"/>
    <property type="match status" value="2"/>
</dbReference>
<dbReference type="GO" id="GO:0008061">
    <property type="term" value="F:chitin binding"/>
    <property type="evidence" value="ECO:0007669"/>
    <property type="project" value="UniProtKB-UniRule"/>
</dbReference>
<dbReference type="PROSITE" id="PS00026">
    <property type="entry name" value="CHIT_BIND_I_1"/>
    <property type="match status" value="1"/>
</dbReference>
<feature type="signal peptide" evidence="6">
    <location>
        <begin position="1"/>
        <end position="19"/>
    </location>
</feature>
<dbReference type="Pfam" id="PF00187">
    <property type="entry name" value="Chitin_bind_1"/>
    <property type="match status" value="1"/>
</dbReference>
<evidence type="ECO:0000256" key="6">
    <source>
        <dbReference type="SAM" id="SignalP"/>
    </source>
</evidence>
<evidence type="ECO:0000313" key="9">
    <source>
        <dbReference type="EMBL" id="KAK6949959.1"/>
    </source>
</evidence>
<dbReference type="SMART" id="SM00636">
    <property type="entry name" value="Glyco_18"/>
    <property type="match status" value="1"/>
</dbReference>
<dbReference type="InterPro" id="IPR017853">
    <property type="entry name" value="GH"/>
</dbReference>
<name>A0AAX6MBD6_9PEZI</name>
<dbReference type="InterPro" id="IPR011583">
    <property type="entry name" value="Chitinase_II/V-like_cat"/>
</dbReference>
<feature type="compositionally biased region" description="Basic residues" evidence="5">
    <location>
        <begin position="466"/>
        <end position="481"/>
    </location>
</feature>
<dbReference type="InterPro" id="IPR001223">
    <property type="entry name" value="Glyco_hydro18_cat"/>
</dbReference>
<dbReference type="SMART" id="SM00270">
    <property type="entry name" value="ChtBD1"/>
    <property type="match status" value="1"/>
</dbReference>
<dbReference type="PROSITE" id="PS50941">
    <property type="entry name" value="CHIT_BIND_I_2"/>
    <property type="match status" value="1"/>
</dbReference>
<evidence type="ECO:0000313" key="10">
    <source>
        <dbReference type="Proteomes" id="UP001369815"/>
    </source>
</evidence>
<dbReference type="GO" id="GO:0008843">
    <property type="term" value="F:endochitinase activity"/>
    <property type="evidence" value="ECO:0007669"/>
    <property type="project" value="UniProtKB-EC"/>
</dbReference>
<evidence type="ECO:0000256" key="2">
    <source>
        <dbReference type="ARBA" id="ARBA00012729"/>
    </source>
</evidence>
<dbReference type="PROSITE" id="PS51257">
    <property type="entry name" value="PROKAR_LIPOPROTEIN"/>
    <property type="match status" value="1"/>
</dbReference>
<dbReference type="EMBL" id="JBANMG010000008">
    <property type="protein sequence ID" value="KAK6949959.1"/>
    <property type="molecule type" value="Genomic_DNA"/>
</dbReference>
<feature type="disulfide bond" evidence="4">
    <location>
        <begin position="338"/>
        <end position="352"/>
    </location>
</feature>
<comment type="caution">
    <text evidence="4">Lacks conserved residue(s) required for the propagation of feature annotation.</text>
</comment>
<feature type="chain" id="PRO_5043377063" description="chitinase" evidence="6">
    <location>
        <begin position="20"/>
        <end position="481"/>
    </location>
</feature>
<accession>A0AAX6MBD6</accession>
<evidence type="ECO:0000256" key="4">
    <source>
        <dbReference type="PROSITE-ProRule" id="PRU00261"/>
    </source>
</evidence>
<dbReference type="InterPro" id="IPR001002">
    <property type="entry name" value="Chitin-bd_1"/>
</dbReference>
<keyword evidence="6" id="KW-0732">Signal</keyword>
<dbReference type="PROSITE" id="PS51910">
    <property type="entry name" value="GH18_2"/>
    <property type="match status" value="1"/>
</dbReference>
<comment type="similarity">
    <text evidence="1">Belongs to the glycosyl hydrolase 18 family. Chitinase class V subfamily.</text>
</comment>
<gene>
    <name evidence="9" type="ORF">Daesc_008282</name>
</gene>
<sequence length="481" mass="51348">MHMVSKILGGLAMAGLAIACPDSAPANSTATNTTGALRNVIYFDQYHTAIMPSKNVTAGVTHVIMAFANSSLFVEETAGAYTPFMPLDQVRAMFDSGTQLGIAIGGWGDTAGFSKGAASEESRSAFAKNVAKMVETQGFDFVDIDWEYPGGNGADYKQTPNSNKTTEITTFPLFLQQIKNAIAPKHLSIAVPSKQQDLIAYTSEQAPAIFAAVDMVNLMSYDMMNRRDTTTSHHTSVKGAINAVKMYLDLGLPPSKLNLGFAFYAKYFQTPPDANCTAPIGCPVIAAENSDGTDSGTSGAMTFEKDHVFPPAPPKNLLASADGTCGADAGKKCPEGTCCSQYGSCGSTDEYCGMGCQSPYGVCKAPDIVAAFGKALANGQLDTEQGGMWYWDADTKLFWTWDTPALMVQKVLEIVVPQKLGGIMAWSLVEDSANWSRLISMTTAVKIVNQKTVSQGSNVQGAPQKRVARPHGRRHGHRIAH</sequence>
<feature type="domain" description="Chitin-binding type-1" evidence="7">
    <location>
        <begin position="322"/>
        <end position="365"/>
    </location>
</feature>
<dbReference type="GO" id="GO:0005576">
    <property type="term" value="C:extracellular region"/>
    <property type="evidence" value="ECO:0007669"/>
    <property type="project" value="TreeGrafter"/>
</dbReference>
<dbReference type="SUPFAM" id="SSF57016">
    <property type="entry name" value="Plant lectins/antimicrobial peptides"/>
    <property type="match status" value="1"/>
</dbReference>
<dbReference type="PANTHER" id="PTHR11177:SF337">
    <property type="entry name" value="CHITINASE"/>
    <property type="match status" value="1"/>
</dbReference>
<reference evidence="9 10" key="1">
    <citation type="journal article" date="2024" name="Front Chem Biol">
        <title>Unveiling the potential of Daldinia eschscholtzii MFLUCC 19-0629 through bioactivity and bioinformatics studies for enhanced sustainable agriculture production.</title>
        <authorList>
            <person name="Brooks S."/>
            <person name="Weaver J.A."/>
            <person name="Klomchit A."/>
            <person name="Alharthi S.A."/>
            <person name="Onlamun T."/>
            <person name="Nurani R."/>
            <person name="Vong T.K."/>
            <person name="Alberti F."/>
            <person name="Greco C."/>
        </authorList>
    </citation>
    <scope>NUCLEOTIDE SEQUENCE [LARGE SCALE GENOMIC DNA]</scope>
    <source>
        <strain evidence="9">MFLUCC 19-0629</strain>
    </source>
</reference>
<dbReference type="Pfam" id="PF00704">
    <property type="entry name" value="Glyco_hydro_18"/>
    <property type="match status" value="1"/>
</dbReference>
<keyword evidence="10" id="KW-1185">Reference proteome</keyword>
<evidence type="ECO:0000259" key="8">
    <source>
        <dbReference type="PROSITE" id="PS51910"/>
    </source>
</evidence>
<dbReference type="InterPro" id="IPR029070">
    <property type="entry name" value="Chitinase_insertion_sf"/>
</dbReference>
<dbReference type="CDD" id="cd00035">
    <property type="entry name" value="ChtBD1"/>
    <property type="match status" value="1"/>
</dbReference>
<dbReference type="SUPFAM" id="SSF51445">
    <property type="entry name" value="(Trans)glycosidases"/>
    <property type="match status" value="1"/>
</dbReference>
<organism evidence="9 10">
    <name type="scientific">Daldinia eschscholtzii</name>
    <dbReference type="NCBI Taxonomy" id="292717"/>
    <lineage>
        <taxon>Eukaryota</taxon>
        <taxon>Fungi</taxon>
        <taxon>Dikarya</taxon>
        <taxon>Ascomycota</taxon>
        <taxon>Pezizomycotina</taxon>
        <taxon>Sordariomycetes</taxon>
        <taxon>Xylariomycetidae</taxon>
        <taxon>Xylariales</taxon>
        <taxon>Hypoxylaceae</taxon>
        <taxon>Daldinia</taxon>
    </lineage>
</organism>
<feature type="region of interest" description="Disordered" evidence="5">
    <location>
        <begin position="455"/>
        <end position="481"/>
    </location>
</feature>
<dbReference type="AlphaFoldDB" id="A0AAX6MBD6"/>
<evidence type="ECO:0000256" key="1">
    <source>
        <dbReference type="ARBA" id="ARBA00008682"/>
    </source>
</evidence>
<dbReference type="Gene3D" id="3.10.50.10">
    <property type="match status" value="1"/>
</dbReference>
<dbReference type="InterPro" id="IPR050314">
    <property type="entry name" value="Glycosyl_Hydrlase_18"/>
</dbReference>
<feature type="disulfide bond" evidence="4">
    <location>
        <begin position="333"/>
        <end position="345"/>
    </location>
</feature>
<dbReference type="Gene3D" id="3.30.60.10">
    <property type="entry name" value="Endochitinase-like"/>
    <property type="match status" value="1"/>
</dbReference>
<comment type="caution">
    <text evidence="9">The sequence shown here is derived from an EMBL/GenBank/DDBJ whole genome shotgun (WGS) entry which is preliminary data.</text>
</comment>
<keyword evidence="4" id="KW-1015">Disulfide bond</keyword>
<evidence type="ECO:0000256" key="5">
    <source>
        <dbReference type="SAM" id="MobiDB-lite"/>
    </source>
</evidence>
<feature type="domain" description="GH18" evidence="8">
    <location>
        <begin position="37"/>
        <end position="448"/>
    </location>
</feature>
<dbReference type="InterPro" id="IPR036861">
    <property type="entry name" value="Endochitinase-like_sf"/>
</dbReference>
<dbReference type="InterPro" id="IPR018371">
    <property type="entry name" value="Chitin-binding_1_CS"/>
</dbReference>
<dbReference type="GO" id="GO:0006032">
    <property type="term" value="P:chitin catabolic process"/>
    <property type="evidence" value="ECO:0007669"/>
    <property type="project" value="TreeGrafter"/>
</dbReference>
<dbReference type="PANTHER" id="PTHR11177">
    <property type="entry name" value="CHITINASE"/>
    <property type="match status" value="1"/>
</dbReference>
<dbReference type="GO" id="GO:0005975">
    <property type="term" value="P:carbohydrate metabolic process"/>
    <property type="evidence" value="ECO:0007669"/>
    <property type="project" value="InterPro"/>
</dbReference>
<keyword evidence="3 4" id="KW-0147">Chitin-binding</keyword>
<protein>
    <recommendedName>
        <fullName evidence="2">chitinase</fullName>
        <ecNumber evidence="2">3.2.1.14</ecNumber>
    </recommendedName>
</protein>
<dbReference type="Proteomes" id="UP001369815">
    <property type="component" value="Unassembled WGS sequence"/>
</dbReference>
<evidence type="ECO:0000256" key="3">
    <source>
        <dbReference type="ARBA" id="ARBA00022669"/>
    </source>
</evidence>